<evidence type="ECO:0000256" key="3">
    <source>
        <dbReference type="ARBA" id="ARBA00023002"/>
    </source>
</evidence>
<dbReference type="AlphaFoldDB" id="A0A163KEC1"/>
<evidence type="ECO:0000313" key="6">
    <source>
        <dbReference type="Proteomes" id="UP000078561"/>
    </source>
</evidence>
<dbReference type="InterPro" id="IPR020904">
    <property type="entry name" value="Sc_DH/Rdtase_CS"/>
</dbReference>
<gene>
    <name evidence="5" type="primary">ABSGL_12392.1 scaffold 12745</name>
</gene>
<dbReference type="Gene3D" id="3.40.50.720">
    <property type="entry name" value="NAD(P)-binding Rossmann-like Domain"/>
    <property type="match status" value="1"/>
</dbReference>
<accession>A0A163KEC1</accession>
<keyword evidence="6" id="KW-1185">Reference proteome</keyword>
<sequence length="261" mass="28220">MTGPVYLVTGASKGIGKAITLLALKNFSARVVAVARSHELLESLKAQVNDHRLGDYLEIVAGDVCDEQTCRRAVNVALDKWGRLDVVVANAGVVEPIASVSDGPVEGWKHLFDVNFFSVITLLQESIPHLRHSKGTVLMISSGAASKGYRAWGAYGASKAAINHLGMTLAVEEPDITTLAIRPGVVDTGMQQVIRDKGQVAMKDDHEKFVELHRNGRLLSADDPAHVVVALGINPPKERSGQYLSWDDPALVAYRKPENQV</sequence>
<evidence type="ECO:0000256" key="1">
    <source>
        <dbReference type="ARBA" id="ARBA00006484"/>
    </source>
</evidence>
<dbReference type="FunFam" id="3.40.50.720:FF:000281">
    <property type="entry name" value="Uncharacterized oxidoreductase YIR035C"/>
    <property type="match status" value="1"/>
</dbReference>
<dbReference type="SUPFAM" id="SSF51735">
    <property type="entry name" value="NAD(P)-binding Rossmann-fold domains"/>
    <property type="match status" value="1"/>
</dbReference>
<keyword evidence="3" id="KW-0560">Oxidoreductase</keyword>
<organism evidence="5">
    <name type="scientific">Absidia glauca</name>
    <name type="common">Pin mould</name>
    <dbReference type="NCBI Taxonomy" id="4829"/>
    <lineage>
        <taxon>Eukaryota</taxon>
        <taxon>Fungi</taxon>
        <taxon>Fungi incertae sedis</taxon>
        <taxon>Mucoromycota</taxon>
        <taxon>Mucoromycotina</taxon>
        <taxon>Mucoromycetes</taxon>
        <taxon>Mucorales</taxon>
        <taxon>Cunninghamellaceae</taxon>
        <taxon>Absidia</taxon>
    </lineage>
</organism>
<protein>
    <submittedName>
        <fullName evidence="5">Uncharacterized protein</fullName>
    </submittedName>
</protein>
<dbReference type="PANTHER" id="PTHR43008">
    <property type="entry name" value="BENZIL REDUCTASE"/>
    <property type="match status" value="1"/>
</dbReference>
<proteinExistence type="inferred from homology"/>
<dbReference type="FunCoup" id="A0A163KEC1">
    <property type="interactions" value="33"/>
</dbReference>
<name>A0A163KEC1_ABSGL</name>
<evidence type="ECO:0000256" key="2">
    <source>
        <dbReference type="ARBA" id="ARBA00022857"/>
    </source>
</evidence>
<dbReference type="PROSITE" id="PS00061">
    <property type="entry name" value="ADH_SHORT"/>
    <property type="match status" value="1"/>
</dbReference>
<dbReference type="Pfam" id="PF00106">
    <property type="entry name" value="adh_short"/>
    <property type="match status" value="1"/>
</dbReference>
<reference evidence="5" key="1">
    <citation type="submission" date="2016-04" db="EMBL/GenBank/DDBJ databases">
        <authorList>
            <person name="Evans L.H."/>
            <person name="Alamgir A."/>
            <person name="Owens N."/>
            <person name="Weber N.D."/>
            <person name="Virtaneva K."/>
            <person name="Barbian K."/>
            <person name="Babar A."/>
            <person name="Rosenke K."/>
        </authorList>
    </citation>
    <scope>NUCLEOTIDE SEQUENCE [LARGE SCALE GENOMIC DNA]</scope>
    <source>
        <strain evidence="5">CBS 101.48</strain>
    </source>
</reference>
<dbReference type="CDD" id="cd05367">
    <property type="entry name" value="SPR-like_SDR_c"/>
    <property type="match status" value="1"/>
</dbReference>
<dbReference type="InParanoid" id="A0A163KEC1"/>
<dbReference type="STRING" id="4829.A0A163KEC1"/>
<dbReference type="GO" id="GO:0050664">
    <property type="term" value="F:oxidoreductase activity, acting on NAD(P)H, oxygen as acceptor"/>
    <property type="evidence" value="ECO:0007669"/>
    <property type="project" value="TreeGrafter"/>
</dbReference>
<keyword evidence="2" id="KW-0521">NADP</keyword>
<evidence type="ECO:0000256" key="4">
    <source>
        <dbReference type="RuleBase" id="RU000363"/>
    </source>
</evidence>
<dbReference type="PRINTS" id="PR00081">
    <property type="entry name" value="GDHRDH"/>
</dbReference>
<dbReference type="InterPro" id="IPR036291">
    <property type="entry name" value="NAD(P)-bd_dom_sf"/>
</dbReference>
<evidence type="ECO:0000313" key="5">
    <source>
        <dbReference type="EMBL" id="SAM06503.1"/>
    </source>
</evidence>
<comment type="similarity">
    <text evidence="1 4">Belongs to the short-chain dehydrogenases/reductases (SDR) family.</text>
</comment>
<dbReference type="OrthoDB" id="153074at2759"/>
<dbReference type="PANTHER" id="PTHR43008:SF8">
    <property type="entry name" value="BENZIL REDUCTASE ((S)-BENZOIN FORMING) IRC24"/>
    <property type="match status" value="1"/>
</dbReference>
<dbReference type="PRINTS" id="PR00080">
    <property type="entry name" value="SDRFAMILY"/>
</dbReference>
<dbReference type="OMA" id="SHVDEWR"/>
<dbReference type="InterPro" id="IPR002347">
    <property type="entry name" value="SDR_fam"/>
</dbReference>
<dbReference type="EMBL" id="LT554591">
    <property type="protein sequence ID" value="SAM06503.1"/>
    <property type="molecule type" value="Genomic_DNA"/>
</dbReference>
<dbReference type="Proteomes" id="UP000078561">
    <property type="component" value="Unassembled WGS sequence"/>
</dbReference>